<reference evidence="2 3" key="1">
    <citation type="submission" date="2020-03" db="EMBL/GenBank/DDBJ databases">
        <title>Bradyrhizobium diversity isolated from nodules of Indigofera sp.</title>
        <authorList>
            <person name="Klepa M."/>
            <person name="Helene L."/>
            <person name="Hungria M."/>
        </authorList>
    </citation>
    <scope>NUCLEOTIDE SEQUENCE [LARGE SCALE GENOMIC DNA]</scope>
    <source>
        <strain evidence="2 3">WSM 1791</strain>
    </source>
</reference>
<dbReference type="AlphaFoldDB" id="A0A7Y4GM48"/>
<dbReference type="EMBL" id="JAAVLX010000001">
    <property type="protein sequence ID" value="NOJ38074.1"/>
    <property type="molecule type" value="Genomic_DNA"/>
</dbReference>
<dbReference type="InterPro" id="IPR005064">
    <property type="entry name" value="BUG"/>
</dbReference>
<protein>
    <submittedName>
        <fullName evidence="2">Tripartite tricarboxylate transporter substrate binding protein</fullName>
    </submittedName>
</protein>
<sequence>MRPFTRRTIVGSGLATALSVSPFLRTTKAQTYPQRPVKIIVPYAAGGASDIIARLMAPEFERDMGQHFIVDNRGGGASMVGTQAVATASPDGQTIGIIDSAFVINPGLFRTKLPYNTKKDFAPISLLATSPLVLVVHPSVAANSLQEFVALAKAQPGKINFASAGLGTAIHLAGEQLRQAAEIDIFHVPYRGGGPAITDLIGGQVQMTFATVAAIGQQVRQGLVRALAVTGGDRVAQLPDVPTMAEAGLPAVDATPIFGIVGPAALPPPIIDKLAEVAGKAFKTEALRFRITELGFISVGSSPSDFAARIDDEIAKWTRIVEKGNIQPG</sequence>
<evidence type="ECO:0000313" key="2">
    <source>
        <dbReference type="EMBL" id="NOJ38074.1"/>
    </source>
</evidence>
<dbReference type="PANTHER" id="PTHR42928">
    <property type="entry name" value="TRICARBOXYLATE-BINDING PROTEIN"/>
    <property type="match status" value="1"/>
</dbReference>
<proteinExistence type="inferred from homology"/>
<evidence type="ECO:0000313" key="3">
    <source>
        <dbReference type="Proteomes" id="UP000544122"/>
    </source>
</evidence>
<name>A0A7Y4GM48_9BRAD</name>
<keyword evidence="3" id="KW-1185">Reference proteome</keyword>
<dbReference type="CDD" id="cd13578">
    <property type="entry name" value="PBP2_Bug27"/>
    <property type="match status" value="1"/>
</dbReference>
<dbReference type="SUPFAM" id="SSF53850">
    <property type="entry name" value="Periplasmic binding protein-like II"/>
    <property type="match status" value="1"/>
</dbReference>
<comment type="similarity">
    <text evidence="1">Belongs to the UPF0065 (bug) family.</text>
</comment>
<organism evidence="2 3">
    <name type="scientific">Bradyrhizobium australiense</name>
    <dbReference type="NCBI Taxonomy" id="2721161"/>
    <lineage>
        <taxon>Bacteria</taxon>
        <taxon>Pseudomonadati</taxon>
        <taxon>Pseudomonadota</taxon>
        <taxon>Alphaproteobacteria</taxon>
        <taxon>Hyphomicrobiales</taxon>
        <taxon>Nitrobacteraceae</taxon>
        <taxon>Bradyrhizobium</taxon>
    </lineage>
</organism>
<dbReference type="Gene3D" id="3.40.190.10">
    <property type="entry name" value="Periplasmic binding protein-like II"/>
    <property type="match status" value="1"/>
</dbReference>
<dbReference type="RefSeq" id="WP_171577396.1">
    <property type="nucleotide sequence ID" value="NZ_JAAVLX010000001.1"/>
</dbReference>
<dbReference type="Pfam" id="PF03401">
    <property type="entry name" value="TctC"/>
    <property type="match status" value="1"/>
</dbReference>
<dbReference type="InterPro" id="IPR042100">
    <property type="entry name" value="Bug_dom1"/>
</dbReference>
<dbReference type="Proteomes" id="UP000544122">
    <property type="component" value="Unassembled WGS sequence"/>
</dbReference>
<accession>A0A7Y4GM48</accession>
<evidence type="ECO:0000256" key="1">
    <source>
        <dbReference type="ARBA" id="ARBA00006987"/>
    </source>
</evidence>
<gene>
    <name evidence="2" type="ORF">HCN58_00285</name>
</gene>
<dbReference type="PIRSF" id="PIRSF017082">
    <property type="entry name" value="YflP"/>
    <property type="match status" value="1"/>
</dbReference>
<dbReference type="PANTHER" id="PTHR42928:SF5">
    <property type="entry name" value="BLR1237 PROTEIN"/>
    <property type="match status" value="1"/>
</dbReference>
<comment type="caution">
    <text evidence="2">The sequence shown here is derived from an EMBL/GenBank/DDBJ whole genome shotgun (WGS) entry which is preliminary data.</text>
</comment>
<dbReference type="Gene3D" id="3.40.190.150">
    <property type="entry name" value="Bordetella uptake gene, domain 1"/>
    <property type="match status" value="1"/>
</dbReference>